<dbReference type="InterPro" id="IPR043472">
    <property type="entry name" value="Macro_dom-like"/>
</dbReference>
<accession>S7T331</accession>
<comment type="caution">
    <text evidence="2">The sequence shown here is derived from an EMBL/GenBank/DDBJ whole genome shotgun (WGS) entry which is preliminary data.</text>
</comment>
<reference evidence="2 3" key="1">
    <citation type="journal article" date="2013" name="Genome Announc.">
        <title>Draft genome sequences for three mercury-methylating, sulfate-reducing bacteria.</title>
        <authorList>
            <person name="Brown S.D."/>
            <person name="Hurt R.A.Jr."/>
            <person name="Gilmour C.C."/>
            <person name="Elias D.A."/>
        </authorList>
    </citation>
    <scope>NUCLEOTIDE SEQUENCE [LARGE SCALE GENOMIC DNA]</scope>
    <source>
        <strain evidence="2 3">DSM 16529</strain>
    </source>
</reference>
<dbReference type="SMART" id="SM00506">
    <property type="entry name" value="A1pp"/>
    <property type="match status" value="1"/>
</dbReference>
<evidence type="ECO:0000313" key="3">
    <source>
        <dbReference type="Proteomes" id="UP000014975"/>
    </source>
</evidence>
<dbReference type="PANTHER" id="PTHR11106:SF27">
    <property type="entry name" value="MACRO DOMAIN-CONTAINING PROTEIN"/>
    <property type="match status" value="1"/>
</dbReference>
<dbReference type="RefSeq" id="WP_020887513.1">
    <property type="nucleotide sequence ID" value="NZ_ATHI01000028.1"/>
</dbReference>
<dbReference type="Gene3D" id="3.40.220.10">
    <property type="entry name" value="Leucine Aminopeptidase, subunit E, domain 1"/>
    <property type="match status" value="1"/>
</dbReference>
<dbReference type="InterPro" id="IPR002589">
    <property type="entry name" value="Macro_dom"/>
</dbReference>
<evidence type="ECO:0000313" key="2">
    <source>
        <dbReference type="EMBL" id="EPR31492.1"/>
    </source>
</evidence>
<gene>
    <name evidence="2" type="ORF">dsat_0816</name>
</gene>
<proteinExistence type="predicted"/>
<dbReference type="CDD" id="cd02908">
    <property type="entry name" value="Macro_OAADPr_deacetylase"/>
    <property type="match status" value="1"/>
</dbReference>
<evidence type="ECO:0000259" key="1">
    <source>
        <dbReference type="PROSITE" id="PS51154"/>
    </source>
</evidence>
<dbReference type="NCBIfam" id="NF001664">
    <property type="entry name" value="PRK00431.1-6"/>
    <property type="match status" value="1"/>
</dbReference>
<dbReference type="EMBL" id="ATHI01000028">
    <property type="protein sequence ID" value="EPR31492.1"/>
    <property type="molecule type" value="Genomic_DNA"/>
</dbReference>
<dbReference type="eggNOG" id="COG2110">
    <property type="taxonomic scope" value="Bacteria"/>
</dbReference>
<dbReference type="AlphaFoldDB" id="S7T331"/>
<dbReference type="Proteomes" id="UP000014975">
    <property type="component" value="Unassembled WGS sequence"/>
</dbReference>
<dbReference type="PANTHER" id="PTHR11106">
    <property type="entry name" value="GANGLIOSIDE INDUCED DIFFERENTIATION ASSOCIATED PROTEIN 2-RELATED"/>
    <property type="match status" value="1"/>
</dbReference>
<sequence length="191" mass="19370">MNRQPAWIIGQGRLVVAMGDLTLAEHEAIVNAANSSLLGGGGVDGAIHRAAGPELLAACKAIVAKRGPLPPGQAVITPGFRLKARWVIHTVGPIWHGGGHDEERLLASAYDASLALAAEHGLSNVAFPAISCGAYGYPLDSAASVAVGRLSAGIAAGLVCEAAMILFSEAAHDAFVTAAKTLLGDPPLENA</sequence>
<keyword evidence="3" id="KW-1185">Reference proteome</keyword>
<dbReference type="PATRIC" id="fig|1121439.3.peg.2185"/>
<dbReference type="Pfam" id="PF01661">
    <property type="entry name" value="Macro"/>
    <property type="match status" value="1"/>
</dbReference>
<organism evidence="2 3">
    <name type="scientific">Alkalidesulfovibrio alkalitolerans DSM 16529</name>
    <dbReference type="NCBI Taxonomy" id="1121439"/>
    <lineage>
        <taxon>Bacteria</taxon>
        <taxon>Pseudomonadati</taxon>
        <taxon>Thermodesulfobacteriota</taxon>
        <taxon>Desulfovibrionia</taxon>
        <taxon>Desulfovibrionales</taxon>
        <taxon>Desulfovibrionaceae</taxon>
        <taxon>Alkalidesulfovibrio</taxon>
    </lineage>
</organism>
<dbReference type="STRING" id="1121439.dsat_0816"/>
<dbReference type="SUPFAM" id="SSF52949">
    <property type="entry name" value="Macro domain-like"/>
    <property type="match status" value="1"/>
</dbReference>
<dbReference type="OrthoDB" id="6194521at2"/>
<feature type="domain" description="Macro" evidence="1">
    <location>
        <begin position="1"/>
        <end position="183"/>
    </location>
</feature>
<name>S7T331_9BACT</name>
<dbReference type="PROSITE" id="PS51154">
    <property type="entry name" value="MACRO"/>
    <property type="match status" value="1"/>
</dbReference>
<protein>
    <submittedName>
        <fullName evidence="2">Appr-1-p processing domain protein</fullName>
    </submittedName>
</protein>